<feature type="compositionally biased region" description="Low complexity" evidence="1">
    <location>
        <begin position="14"/>
        <end position="68"/>
    </location>
</feature>
<keyword evidence="4" id="KW-1185">Reference proteome</keyword>
<evidence type="ECO:0000256" key="2">
    <source>
        <dbReference type="SAM" id="Phobius"/>
    </source>
</evidence>
<keyword evidence="2" id="KW-0472">Membrane</keyword>
<sequence>MSSSALKRNPYFNGQIQNAPQQQAAPAGYGQAPQSQYGQPQYGQQYGQPQYGQNAYGQQGQQYGNPQNFPSAPGPEHLNRQFDMPSPSADSMDRMTVEDSIAKSASLFAVVVVVAAINWFIALASPALGMGLAIAGSLTALVLSFVLAFKREPSVPLIMLFGVAEGLLVGGFSAALESMYSGIVIQAALATLIVIGTTLALFTSRKVRTTPKVTKFFMVAGLAYLAFSLVNFGLTAFGVIDSPFGMRTSVEIFGIPLGVFLGIFAVVMGAYMLVGDFEFIEQGSRSGAPRKYGWIAAYSVVSTIIFIYIELLRLIAILRGDD</sequence>
<feature type="transmembrane region" description="Helical" evidence="2">
    <location>
        <begin position="101"/>
        <end position="121"/>
    </location>
</feature>
<feature type="transmembrane region" description="Helical" evidence="2">
    <location>
        <begin position="216"/>
        <end position="240"/>
    </location>
</feature>
<dbReference type="EMBL" id="JBHUNF010000002">
    <property type="protein sequence ID" value="MFD2674433.1"/>
    <property type="molecule type" value="Genomic_DNA"/>
</dbReference>
<dbReference type="InterPro" id="IPR010539">
    <property type="entry name" value="BaxI_1-like"/>
</dbReference>
<dbReference type="PANTHER" id="PTHR41282:SF1">
    <property type="entry name" value="CONSERVED TRANSMEMBRANE PROTEIN-RELATED"/>
    <property type="match status" value="1"/>
</dbReference>
<feature type="transmembrane region" description="Helical" evidence="2">
    <location>
        <begin position="252"/>
        <end position="274"/>
    </location>
</feature>
<dbReference type="PANTHER" id="PTHR41282">
    <property type="entry name" value="CONSERVED TRANSMEMBRANE PROTEIN-RELATED"/>
    <property type="match status" value="1"/>
</dbReference>
<dbReference type="RefSeq" id="WP_066056664.1">
    <property type="nucleotide sequence ID" value="NZ_JBHUNF010000002.1"/>
</dbReference>
<dbReference type="Proteomes" id="UP001597453">
    <property type="component" value="Unassembled WGS sequence"/>
</dbReference>
<evidence type="ECO:0000313" key="3">
    <source>
        <dbReference type="EMBL" id="MFD2674433.1"/>
    </source>
</evidence>
<evidence type="ECO:0000256" key="1">
    <source>
        <dbReference type="SAM" id="MobiDB-lite"/>
    </source>
</evidence>
<proteinExistence type="predicted"/>
<evidence type="ECO:0000313" key="4">
    <source>
        <dbReference type="Proteomes" id="UP001597453"/>
    </source>
</evidence>
<feature type="transmembrane region" description="Helical" evidence="2">
    <location>
        <begin position="295"/>
        <end position="318"/>
    </location>
</feature>
<keyword evidence="2" id="KW-1133">Transmembrane helix</keyword>
<feature type="region of interest" description="Disordered" evidence="1">
    <location>
        <begin position="1"/>
        <end position="92"/>
    </location>
</feature>
<feature type="transmembrane region" description="Helical" evidence="2">
    <location>
        <begin position="127"/>
        <end position="149"/>
    </location>
</feature>
<feature type="transmembrane region" description="Helical" evidence="2">
    <location>
        <begin position="156"/>
        <end position="176"/>
    </location>
</feature>
<reference evidence="4" key="1">
    <citation type="journal article" date="2019" name="Int. J. Syst. Evol. Microbiol.">
        <title>The Global Catalogue of Microorganisms (GCM) 10K type strain sequencing project: providing services to taxonomists for standard genome sequencing and annotation.</title>
        <authorList>
            <consortium name="The Broad Institute Genomics Platform"/>
            <consortium name="The Broad Institute Genome Sequencing Center for Infectious Disease"/>
            <person name="Wu L."/>
            <person name="Ma J."/>
        </authorList>
    </citation>
    <scope>NUCLEOTIDE SEQUENCE [LARGE SCALE GENOMIC DNA]</scope>
    <source>
        <strain evidence="4">TISTR 1511</strain>
    </source>
</reference>
<protein>
    <submittedName>
        <fullName evidence="3">Bax inhibitor-1/YccA family protein</fullName>
    </submittedName>
</protein>
<keyword evidence="2" id="KW-0812">Transmembrane</keyword>
<organism evidence="3 4">
    <name type="scientific">Gulosibacter bifidus</name>
    <dbReference type="NCBI Taxonomy" id="272239"/>
    <lineage>
        <taxon>Bacteria</taxon>
        <taxon>Bacillati</taxon>
        <taxon>Actinomycetota</taxon>
        <taxon>Actinomycetes</taxon>
        <taxon>Micrococcales</taxon>
        <taxon>Microbacteriaceae</taxon>
        <taxon>Gulosibacter</taxon>
    </lineage>
</organism>
<gene>
    <name evidence="3" type="ORF">ACFSUQ_03860</name>
</gene>
<dbReference type="Pfam" id="PF12811">
    <property type="entry name" value="BaxI_1"/>
    <property type="match status" value="1"/>
</dbReference>
<feature type="transmembrane region" description="Helical" evidence="2">
    <location>
        <begin position="182"/>
        <end position="204"/>
    </location>
</feature>
<name>A0ABW5RHC7_9MICO</name>
<accession>A0ABW5RHC7</accession>
<comment type="caution">
    <text evidence="3">The sequence shown here is derived from an EMBL/GenBank/DDBJ whole genome shotgun (WGS) entry which is preliminary data.</text>
</comment>